<comment type="caution">
    <text evidence="1">The sequence shown here is derived from an EMBL/GenBank/DDBJ whole genome shotgun (WGS) entry which is preliminary data.</text>
</comment>
<gene>
    <name evidence="1" type="ORF">HNR15_003335</name>
</gene>
<protein>
    <submittedName>
        <fullName evidence="1">Uncharacterized protein</fullName>
    </submittedName>
</protein>
<organism evidence="1 2">
    <name type="scientific">Allobranchiibius huperziae</name>
    <dbReference type="NCBI Taxonomy" id="1874116"/>
    <lineage>
        <taxon>Bacteria</taxon>
        <taxon>Bacillati</taxon>
        <taxon>Actinomycetota</taxon>
        <taxon>Actinomycetes</taxon>
        <taxon>Micrococcales</taxon>
        <taxon>Dermacoccaceae</taxon>
        <taxon>Allobranchiibius</taxon>
    </lineage>
</organism>
<proteinExistence type="predicted"/>
<accession>A0A853DFT9</accession>
<dbReference type="EMBL" id="JACCFW010000001">
    <property type="protein sequence ID" value="NYJ76372.1"/>
    <property type="molecule type" value="Genomic_DNA"/>
</dbReference>
<dbReference type="AlphaFoldDB" id="A0A853DFT9"/>
<dbReference type="RefSeq" id="WP_179483434.1">
    <property type="nucleotide sequence ID" value="NZ_JACCFW010000001.1"/>
</dbReference>
<keyword evidence="2" id="KW-1185">Reference proteome</keyword>
<name>A0A853DFT9_9MICO</name>
<dbReference type="Proteomes" id="UP000571817">
    <property type="component" value="Unassembled WGS sequence"/>
</dbReference>
<evidence type="ECO:0000313" key="1">
    <source>
        <dbReference type="EMBL" id="NYJ76372.1"/>
    </source>
</evidence>
<sequence>MTPRSPMPATLNPSIPGSLDAVVARSLVTYSENHDQAAAGPAVEVHRPSVMPSAPAPGLLTAAFGQEAR</sequence>
<reference evidence="1 2" key="1">
    <citation type="submission" date="2020-07" db="EMBL/GenBank/DDBJ databases">
        <title>Sequencing the genomes of 1000 actinobacteria strains.</title>
        <authorList>
            <person name="Klenk H.-P."/>
        </authorList>
    </citation>
    <scope>NUCLEOTIDE SEQUENCE [LARGE SCALE GENOMIC DNA]</scope>
    <source>
        <strain evidence="1 2">DSM 29531</strain>
    </source>
</reference>
<evidence type="ECO:0000313" key="2">
    <source>
        <dbReference type="Proteomes" id="UP000571817"/>
    </source>
</evidence>